<dbReference type="EMBL" id="LAXD01000001">
    <property type="protein sequence ID" value="KWW99938.1"/>
    <property type="molecule type" value="Genomic_DNA"/>
</dbReference>
<dbReference type="InterPro" id="IPR013786">
    <property type="entry name" value="AcylCoA_DH/ox_N"/>
</dbReference>
<accession>A0A132MQ12</accession>
<dbReference type="Proteomes" id="UP000070188">
    <property type="component" value="Unassembled WGS sequence"/>
</dbReference>
<dbReference type="Pfam" id="PF02771">
    <property type="entry name" value="Acyl-CoA_dh_N"/>
    <property type="match status" value="1"/>
</dbReference>
<dbReference type="GO" id="GO:0016627">
    <property type="term" value="F:oxidoreductase activity, acting on the CH-CH group of donors"/>
    <property type="evidence" value="ECO:0007669"/>
    <property type="project" value="InterPro"/>
</dbReference>
<evidence type="ECO:0000313" key="2">
    <source>
        <dbReference type="EMBL" id="KWW99938.1"/>
    </source>
</evidence>
<dbReference type="InterPro" id="IPR037069">
    <property type="entry name" value="AcylCoA_DH/ox_N_sf"/>
</dbReference>
<feature type="domain" description="Acyl-CoA dehydrogenase/oxidase N-terminal" evidence="1">
    <location>
        <begin position="7"/>
        <end position="49"/>
    </location>
</feature>
<name>A0A132MQ12_9ACTN</name>
<keyword evidence="3" id="KW-1185">Reference proteome</keyword>
<gene>
    <name evidence="2" type="ORF">LI90_1578</name>
</gene>
<dbReference type="PATRIC" id="fig|1469144.10.peg.1725"/>
<evidence type="ECO:0000259" key="1">
    <source>
        <dbReference type="Pfam" id="PF02771"/>
    </source>
</evidence>
<evidence type="ECO:0000313" key="3">
    <source>
        <dbReference type="Proteomes" id="UP000070188"/>
    </source>
</evidence>
<dbReference type="AlphaFoldDB" id="A0A132MQ12"/>
<dbReference type="STRING" id="1469144.LI90_1578"/>
<organism evidence="2 3">
    <name type="scientific">Carbonactinospora thermoautotrophica</name>
    <dbReference type="NCBI Taxonomy" id="1469144"/>
    <lineage>
        <taxon>Bacteria</taxon>
        <taxon>Bacillati</taxon>
        <taxon>Actinomycetota</taxon>
        <taxon>Actinomycetes</taxon>
        <taxon>Kitasatosporales</taxon>
        <taxon>Carbonactinosporaceae</taxon>
        <taxon>Carbonactinospora</taxon>
    </lineage>
</organism>
<reference evidence="3" key="1">
    <citation type="submission" date="2015-04" db="EMBL/GenBank/DDBJ databases">
        <title>Physiological reanalysis, assessment of diazotrophy, and genome sequences of multiple isolates of Streptomyces thermoautotrophicus.</title>
        <authorList>
            <person name="MacKellar D.C."/>
            <person name="Lieber L."/>
            <person name="Norman J."/>
            <person name="Bolger A."/>
            <person name="Tobin C."/>
            <person name="Murray J.W."/>
            <person name="Chang R."/>
            <person name="Ford T."/>
            <person name="Nguyen P.Q."/>
            <person name="Woodward J."/>
            <person name="Permingeat H."/>
            <person name="Joshi N.S."/>
            <person name="Silver P.A."/>
            <person name="Usadel B."/>
            <person name="Rutherford A.W."/>
            <person name="Friesen M."/>
            <person name="Prell J."/>
        </authorList>
    </citation>
    <scope>NUCLEOTIDE SEQUENCE [LARGE SCALE GENOMIC DNA]</scope>
    <source>
        <strain evidence="3">H1</strain>
    </source>
</reference>
<dbReference type="GO" id="GO:0050660">
    <property type="term" value="F:flavin adenine dinucleotide binding"/>
    <property type="evidence" value="ECO:0007669"/>
    <property type="project" value="InterPro"/>
</dbReference>
<dbReference type="InterPro" id="IPR009100">
    <property type="entry name" value="AcylCoA_DH/oxidase_NM_dom_sf"/>
</dbReference>
<protein>
    <recommendedName>
        <fullName evidence="1">Acyl-CoA dehydrogenase/oxidase N-terminal domain-containing protein</fullName>
    </recommendedName>
</protein>
<dbReference type="Gene3D" id="1.10.540.10">
    <property type="entry name" value="Acyl-CoA dehydrogenase/oxidase, N-terminal domain"/>
    <property type="match status" value="1"/>
</dbReference>
<dbReference type="SUPFAM" id="SSF56645">
    <property type="entry name" value="Acyl-CoA dehydrogenase NM domain-like"/>
    <property type="match status" value="1"/>
</dbReference>
<sequence>MDLSLSQAVRKAVREWVDAVVAPHALGNDREERFPVEALDGLRQTGFIGNPGGVRRRWGRPRHVRAVRRGTRLG</sequence>
<proteinExistence type="predicted"/>
<comment type="caution">
    <text evidence="2">The sequence shown here is derived from an EMBL/GenBank/DDBJ whole genome shotgun (WGS) entry which is preliminary data.</text>
</comment>